<keyword evidence="4" id="KW-1185">Reference proteome</keyword>
<name>A0A1H6ATI5_9RHOB</name>
<dbReference type="AlphaFoldDB" id="A0A1H6ATI5"/>
<reference evidence="3 4" key="1">
    <citation type="submission" date="2016-10" db="EMBL/GenBank/DDBJ databases">
        <authorList>
            <person name="de Groot N.N."/>
        </authorList>
    </citation>
    <scope>NUCLEOTIDE SEQUENCE [LARGE SCALE GENOMIC DNA]</scope>
    <source>
        <strain evidence="3 4">DSM 26915</strain>
    </source>
</reference>
<dbReference type="OrthoDB" id="7684399at2"/>
<dbReference type="Pfam" id="PF04575">
    <property type="entry name" value="SlipAM"/>
    <property type="match status" value="1"/>
</dbReference>
<dbReference type="RefSeq" id="WP_103911459.1">
    <property type="nucleotide sequence ID" value="NZ_FNUZ01000005.1"/>
</dbReference>
<keyword evidence="1" id="KW-0732">Signal</keyword>
<dbReference type="InterPro" id="IPR007655">
    <property type="entry name" value="Slam_C"/>
</dbReference>
<feature type="domain" description="Surface lipoprotein assembly modifier C-terminal" evidence="2">
    <location>
        <begin position="162"/>
        <end position="459"/>
    </location>
</feature>
<dbReference type="SUPFAM" id="SSF48452">
    <property type="entry name" value="TPR-like"/>
    <property type="match status" value="1"/>
</dbReference>
<dbReference type="InterPro" id="IPR011990">
    <property type="entry name" value="TPR-like_helical_dom_sf"/>
</dbReference>
<protein>
    <recommendedName>
        <fullName evidence="2">Surface lipoprotein assembly modifier C-terminal domain-containing protein</fullName>
    </recommendedName>
</protein>
<accession>A0A1H6ATI5</accession>
<proteinExistence type="predicted"/>
<dbReference type="EMBL" id="FNUZ01000005">
    <property type="protein sequence ID" value="SEG51983.1"/>
    <property type="molecule type" value="Genomic_DNA"/>
</dbReference>
<feature type="signal peptide" evidence="1">
    <location>
        <begin position="1"/>
        <end position="18"/>
    </location>
</feature>
<evidence type="ECO:0000256" key="1">
    <source>
        <dbReference type="SAM" id="SignalP"/>
    </source>
</evidence>
<evidence type="ECO:0000313" key="3">
    <source>
        <dbReference type="EMBL" id="SEG51983.1"/>
    </source>
</evidence>
<organism evidence="3 4">
    <name type="scientific">Thalassococcus halodurans</name>
    <dbReference type="NCBI Taxonomy" id="373675"/>
    <lineage>
        <taxon>Bacteria</taxon>
        <taxon>Pseudomonadati</taxon>
        <taxon>Pseudomonadota</taxon>
        <taxon>Alphaproteobacteria</taxon>
        <taxon>Rhodobacterales</taxon>
        <taxon>Roseobacteraceae</taxon>
        <taxon>Thalassococcus</taxon>
    </lineage>
</organism>
<evidence type="ECO:0000313" key="4">
    <source>
        <dbReference type="Proteomes" id="UP000236752"/>
    </source>
</evidence>
<dbReference type="Proteomes" id="UP000236752">
    <property type="component" value="Unassembled WGS sequence"/>
</dbReference>
<gene>
    <name evidence="3" type="ORF">SAMN04488045_3171</name>
</gene>
<sequence length="463" mass="50137">MRLARCLICIAAASFALAAPALSDTGAGQVTVASGTYTPDEMRRLAVTLLVNRQPAQALRVAEALTVRDPEDADAWLLVSRAARDVGQSDLAKSAAQNAWKYANNDEVKYAAALANAQALSSDGARTRAQWWLRRALQIAPTPELRAKAERDFRYVREQNPWSTQLSFSVSPSSNVNGGSSSDTVSIYDLPFDFVLQGSARALSGVEYSYGLSTRYTLRKTKQTRTSLSFAASHKTYSLSEEAKDIAPDTKGSDFALTQLSAGLSQDWFAANGRLALNGQIGVNKAWYGGEPLSQSATASTGLRYAITPKLAASLTVNHEWQEGLGERQDADLLRSSASLSYVIPGGHGLQVGVGQASSQSDATYLDFEERSAFVAFALGKPVFGTKVQLAVDAKHRHFDATTVSFGDRDDYTYGAEVNFTVNALDYYGFVPTVKIRTEETDSNLAIYDRDNLGLQLGLKSRF</sequence>
<dbReference type="Gene3D" id="1.25.40.10">
    <property type="entry name" value="Tetratricopeptide repeat domain"/>
    <property type="match status" value="1"/>
</dbReference>
<evidence type="ECO:0000259" key="2">
    <source>
        <dbReference type="Pfam" id="PF04575"/>
    </source>
</evidence>
<feature type="chain" id="PRO_5009293002" description="Surface lipoprotein assembly modifier C-terminal domain-containing protein" evidence="1">
    <location>
        <begin position="19"/>
        <end position="463"/>
    </location>
</feature>